<dbReference type="EMBL" id="PEXW01000014">
    <property type="protein sequence ID" value="PIS40934.1"/>
    <property type="molecule type" value="Genomic_DNA"/>
</dbReference>
<proteinExistence type="predicted"/>
<dbReference type="PANTHER" id="PTHR46889:SF4">
    <property type="entry name" value="TRANSPOSASE INSO FOR INSERTION SEQUENCE ELEMENT IS911B-RELATED"/>
    <property type="match status" value="1"/>
</dbReference>
<feature type="domain" description="Integrase catalytic" evidence="1">
    <location>
        <begin position="105"/>
        <end position="264"/>
    </location>
</feature>
<dbReference type="Pfam" id="PF00665">
    <property type="entry name" value="rve"/>
    <property type="match status" value="1"/>
</dbReference>
<dbReference type="Proteomes" id="UP000236845">
    <property type="component" value="Unassembled WGS sequence"/>
</dbReference>
<dbReference type="GO" id="GO:0015074">
    <property type="term" value="P:DNA integration"/>
    <property type="evidence" value="ECO:0007669"/>
    <property type="project" value="InterPro"/>
</dbReference>
<dbReference type="PROSITE" id="PS50994">
    <property type="entry name" value="INTEGRASE"/>
    <property type="match status" value="1"/>
</dbReference>
<dbReference type="InterPro" id="IPR012337">
    <property type="entry name" value="RNaseH-like_sf"/>
</dbReference>
<dbReference type="GO" id="GO:0003676">
    <property type="term" value="F:nucleic acid binding"/>
    <property type="evidence" value="ECO:0007669"/>
    <property type="project" value="InterPro"/>
</dbReference>
<reference evidence="3" key="1">
    <citation type="submission" date="2017-09" db="EMBL/GenBank/DDBJ databases">
        <title>Depth-based differentiation of microbial function through sediment-hosted aquifers and enrichment of novel symbionts in the deep terrestrial subsurface.</title>
        <authorList>
            <person name="Probst A.J."/>
            <person name="Ladd B."/>
            <person name="Jarett J.K."/>
            <person name="Geller-Mcgrath D.E."/>
            <person name="Sieber C.M.K."/>
            <person name="Emerson J.B."/>
            <person name="Anantharaman K."/>
            <person name="Thomas B.C."/>
            <person name="Malmstrom R."/>
            <person name="Stieglmeier M."/>
            <person name="Klingl A."/>
            <person name="Woyke T."/>
            <person name="Ryan C.M."/>
            <person name="Banfield J.F."/>
        </authorList>
    </citation>
    <scope>NUCLEOTIDE SEQUENCE [LARGE SCALE GENOMIC DNA]</scope>
</reference>
<dbReference type="InterPro" id="IPR050900">
    <property type="entry name" value="Transposase_IS3/IS150/IS904"/>
</dbReference>
<accession>A0A2H0YR07</accession>
<dbReference type="NCBIfam" id="NF033516">
    <property type="entry name" value="transpos_IS3"/>
    <property type="match status" value="1"/>
</dbReference>
<gene>
    <name evidence="2" type="ORF">COT26_00730</name>
</gene>
<name>A0A2H0YR07_9BACT</name>
<dbReference type="InterPro" id="IPR001584">
    <property type="entry name" value="Integrase_cat-core"/>
</dbReference>
<dbReference type="InterPro" id="IPR048020">
    <property type="entry name" value="Transpos_IS3"/>
</dbReference>
<dbReference type="AlphaFoldDB" id="A0A2H0YR07"/>
<dbReference type="InterPro" id="IPR036397">
    <property type="entry name" value="RNaseH_sf"/>
</dbReference>
<evidence type="ECO:0000313" key="2">
    <source>
        <dbReference type="EMBL" id="PIS40934.1"/>
    </source>
</evidence>
<organism evidence="2 3">
    <name type="scientific">Candidatus Kerfeldbacteria bacterium CG08_land_8_20_14_0_20_43_14</name>
    <dbReference type="NCBI Taxonomy" id="2014246"/>
    <lineage>
        <taxon>Bacteria</taxon>
        <taxon>Candidatus Kerfeldiibacteriota</taxon>
    </lineage>
</organism>
<evidence type="ECO:0000259" key="1">
    <source>
        <dbReference type="PROSITE" id="PS50994"/>
    </source>
</evidence>
<sequence length="273" mass="31853">MTALPKPNKTNLARSLGICRASLYYVSKKEDEDWQLKGRIEEILRHDHSHAYGSRRLAIELQLNRKRVRRVMRKYGIKPRRRRGKRGRKPRELTEIHENILLVAQPLCPHHIWTADFTELSFHGHKIYVATVLDLFTRLIVGLSVSIRKGAPLTIQALWSALWHYPHPEIFHSDNGKEYEAASFTGILKQFGITISRSRPGCPWENGYQESWYDKFQVDLGDPNRFEQLGELVAEIYRMVWAYNHYRIHSALKMPPAVYAEGWHQKTALTMAV</sequence>
<dbReference type="Gene3D" id="3.30.420.10">
    <property type="entry name" value="Ribonuclease H-like superfamily/Ribonuclease H"/>
    <property type="match status" value="1"/>
</dbReference>
<dbReference type="SUPFAM" id="SSF53098">
    <property type="entry name" value="Ribonuclease H-like"/>
    <property type="match status" value="1"/>
</dbReference>
<protein>
    <recommendedName>
        <fullName evidence="1">Integrase catalytic domain-containing protein</fullName>
    </recommendedName>
</protein>
<evidence type="ECO:0000313" key="3">
    <source>
        <dbReference type="Proteomes" id="UP000236845"/>
    </source>
</evidence>
<dbReference type="PANTHER" id="PTHR46889">
    <property type="entry name" value="TRANSPOSASE INSF FOR INSERTION SEQUENCE IS3B-RELATED"/>
    <property type="match status" value="1"/>
</dbReference>
<comment type="caution">
    <text evidence="2">The sequence shown here is derived from an EMBL/GenBank/DDBJ whole genome shotgun (WGS) entry which is preliminary data.</text>
</comment>